<dbReference type="InterPro" id="IPR001810">
    <property type="entry name" value="F-box_dom"/>
</dbReference>
<accession>A0A7M7IPI7</accession>
<reference evidence="4" key="1">
    <citation type="submission" date="2021-01" db="UniProtKB">
        <authorList>
            <consortium name="EnsemblMetazoa"/>
        </authorList>
    </citation>
    <scope>IDENTIFICATION</scope>
</reference>
<dbReference type="InterPro" id="IPR043129">
    <property type="entry name" value="ATPase_NBD"/>
</dbReference>
<feature type="domain" description="F-box" evidence="3">
    <location>
        <begin position="6"/>
        <end position="44"/>
    </location>
</feature>
<dbReference type="OMA" id="DKTPPEY"/>
<gene>
    <name evidence="4" type="primary">107980884</name>
</gene>
<comment type="similarity">
    <text evidence="1">Belongs to the actin family.</text>
</comment>
<dbReference type="PANTHER" id="PTHR11937">
    <property type="entry name" value="ACTIN"/>
    <property type="match status" value="1"/>
</dbReference>
<dbReference type="KEGG" id="nvi:107980884"/>
<dbReference type="Proteomes" id="UP000002358">
    <property type="component" value="Chromosome 3"/>
</dbReference>
<keyword evidence="5" id="KW-1185">Reference proteome</keyword>
<dbReference type="SMART" id="SM00268">
    <property type="entry name" value="ACTIN"/>
    <property type="match status" value="1"/>
</dbReference>
<organism evidence="4 5">
    <name type="scientific">Nasonia vitripennis</name>
    <name type="common">Parasitic wasp</name>
    <dbReference type="NCBI Taxonomy" id="7425"/>
    <lineage>
        <taxon>Eukaryota</taxon>
        <taxon>Metazoa</taxon>
        <taxon>Ecdysozoa</taxon>
        <taxon>Arthropoda</taxon>
        <taxon>Hexapoda</taxon>
        <taxon>Insecta</taxon>
        <taxon>Pterygota</taxon>
        <taxon>Neoptera</taxon>
        <taxon>Endopterygota</taxon>
        <taxon>Hymenoptera</taxon>
        <taxon>Apocrita</taxon>
        <taxon>Proctotrupomorpha</taxon>
        <taxon>Chalcidoidea</taxon>
        <taxon>Pteromalidae</taxon>
        <taxon>Pteromalinae</taxon>
        <taxon>Nasonia</taxon>
    </lineage>
</organism>
<dbReference type="InterPro" id="IPR036047">
    <property type="entry name" value="F-box-like_dom_sf"/>
</dbReference>
<dbReference type="Gene3D" id="1.20.1280.50">
    <property type="match status" value="1"/>
</dbReference>
<sequence>MDPAVFPEEIWIKILLECDVPDIIAFGSTCKYLRKTSDTDYLWKMKWLQLISTVQFQFPDMKCLQMLSVSFKAMCYRLHMILTLNESNENSFPKCCNCSSYTCQRNCVEGSSVKVVIEIGNKYTWVITPNFGLRRHFSMLGFPKYNSETHDVEQVTHPQPPPNIPSSSSRRKTESKFVTKKSIVKLLKLAEPESTKIPPRSGPFCVFCNSVQLYREKRRLEQHPNDASCYTRCNPIYQKLVNGYCTDTERVLGIPNIDLFNPAEALLVDGTFSVLKDFVDHLFRQMGLTETLRKPNAVLMFCEPLAIHPLLRKQLLHYLFQEVKIARVCLVPKPLAACAMLGIETCIVIDSGALSTTVAVVIDGRVIPQRWRLIPVGGWHVAYYLKQAMNWQPKEFHEIPISYLDYPTVKERCRLSLDIRKEEFGSKSDRLYKSSQSKAEKVDIDIRVDTYANCKKDWRISLGSELYTAPELMYVSMDLPEVVKQVTKGLPEEIREDCLSRILLTGGNTDLAGFELRLKQDLKKVLPEYAHILEVKSCPGTHSWNVAMGSTYVPLAVHPDKTPPEYQKGNPFWLSREEYILFGCESLAGQQQ</sequence>
<dbReference type="Pfam" id="PF00646">
    <property type="entry name" value="F-box"/>
    <property type="match status" value="1"/>
</dbReference>
<evidence type="ECO:0000313" key="5">
    <source>
        <dbReference type="Proteomes" id="UP000002358"/>
    </source>
</evidence>
<dbReference type="AlphaFoldDB" id="A0A7M7IPI7"/>
<proteinExistence type="inferred from homology"/>
<dbReference type="InterPro" id="IPR004000">
    <property type="entry name" value="Actin"/>
</dbReference>
<evidence type="ECO:0000313" key="4">
    <source>
        <dbReference type="EnsemblMetazoa" id="XP_016839368"/>
    </source>
</evidence>
<dbReference type="SUPFAM" id="SSF53067">
    <property type="entry name" value="Actin-like ATPase domain"/>
    <property type="match status" value="2"/>
</dbReference>
<protein>
    <recommendedName>
        <fullName evidence="3">F-box domain-containing protein</fullName>
    </recommendedName>
</protein>
<dbReference type="InParanoid" id="A0A7M7IPI7"/>
<feature type="region of interest" description="Disordered" evidence="2">
    <location>
        <begin position="151"/>
        <end position="175"/>
    </location>
</feature>
<dbReference type="Pfam" id="PF00022">
    <property type="entry name" value="Actin"/>
    <property type="match status" value="1"/>
</dbReference>
<dbReference type="EnsemblMetazoa" id="XM_016983879">
    <property type="protein sequence ID" value="XP_016839368"/>
    <property type="gene ID" value="LOC107980884"/>
</dbReference>
<evidence type="ECO:0000259" key="3">
    <source>
        <dbReference type="Pfam" id="PF00646"/>
    </source>
</evidence>
<dbReference type="Gene3D" id="3.30.420.40">
    <property type="match status" value="2"/>
</dbReference>
<dbReference type="SUPFAM" id="SSF81383">
    <property type="entry name" value="F-box domain"/>
    <property type="match status" value="1"/>
</dbReference>
<evidence type="ECO:0000256" key="1">
    <source>
        <dbReference type="RuleBase" id="RU000487"/>
    </source>
</evidence>
<evidence type="ECO:0000256" key="2">
    <source>
        <dbReference type="SAM" id="MobiDB-lite"/>
    </source>
</evidence>
<dbReference type="OrthoDB" id="2688364at2759"/>
<name>A0A7M7IPI7_NASVI</name>